<feature type="transmembrane region" description="Helical" evidence="2">
    <location>
        <begin position="117"/>
        <end position="138"/>
    </location>
</feature>
<proteinExistence type="predicted"/>
<feature type="transmembrane region" description="Helical" evidence="2">
    <location>
        <begin position="50"/>
        <end position="69"/>
    </location>
</feature>
<evidence type="ECO:0000256" key="2">
    <source>
        <dbReference type="SAM" id="Phobius"/>
    </source>
</evidence>
<keyword evidence="2" id="KW-0472">Membrane</keyword>
<dbReference type="GO" id="GO:0080120">
    <property type="term" value="P:CAAX-box protein maturation"/>
    <property type="evidence" value="ECO:0007669"/>
    <property type="project" value="UniProtKB-ARBA"/>
</dbReference>
<dbReference type="PANTHER" id="PTHR35797:SF1">
    <property type="entry name" value="PROTEASE"/>
    <property type="match status" value="1"/>
</dbReference>
<organism evidence="4 5">
    <name type="scientific">Haloprofundus marisrubri</name>
    <dbReference type="NCBI Taxonomy" id="1514971"/>
    <lineage>
        <taxon>Archaea</taxon>
        <taxon>Methanobacteriati</taxon>
        <taxon>Methanobacteriota</taxon>
        <taxon>Stenosarchaea group</taxon>
        <taxon>Halobacteria</taxon>
        <taxon>Halobacteriales</taxon>
        <taxon>Haloferacaceae</taxon>
        <taxon>Haloprofundus</taxon>
    </lineage>
</organism>
<comment type="caution">
    <text evidence="4">The sequence shown here is derived from an EMBL/GenBank/DDBJ whole genome shotgun (WGS) entry which is preliminary data.</text>
</comment>
<evidence type="ECO:0000313" key="5">
    <source>
        <dbReference type="Proteomes" id="UP000054387"/>
    </source>
</evidence>
<feature type="domain" description="CAAX prenyl protease 2/Lysostaphin resistance protein A-like" evidence="3">
    <location>
        <begin position="129"/>
        <end position="229"/>
    </location>
</feature>
<dbReference type="RefSeq" id="WP_058582193.1">
    <property type="nucleotide sequence ID" value="NZ_LOPU01000029.1"/>
</dbReference>
<feature type="transmembrane region" description="Helical" evidence="2">
    <location>
        <begin position="244"/>
        <end position="265"/>
    </location>
</feature>
<dbReference type="OrthoDB" id="28575at2157"/>
<dbReference type="GO" id="GO:0004175">
    <property type="term" value="F:endopeptidase activity"/>
    <property type="evidence" value="ECO:0007669"/>
    <property type="project" value="UniProtKB-ARBA"/>
</dbReference>
<dbReference type="InterPro" id="IPR042150">
    <property type="entry name" value="MmRce1-like"/>
</dbReference>
<evidence type="ECO:0000256" key="1">
    <source>
        <dbReference type="SAM" id="MobiDB-lite"/>
    </source>
</evidence>
<feature type="transmembrane region" description="Helical" evidence="2">
    <location>
        <begin position="159"/>
        <end position="180"/>
    </location>
</feature>
<accession>A0A0W1R752</accession>
<feature type="transmembrane region" description="Helical" evidence="2">
    <location>
        <begin position="192"/>
        <end position="210"/>
    </location>
</feature>
<gene>
    <name evidence="4" type="ORF">AUR64_14655</name>
</gene>
<evidence type="ECO:0000313" key="4">
    <source>
        <dbReference type="EMBL" id="KTG09040.1"/>
    </source>
</evidence>
<name>A0A0W1R752_9EURY</name>
<dbReference type="InterPro" id="IPR003675">
    <property type="entry name" value="Rce1/LyrA-like_dom"/>
</dbReference>
<dbReference type="Proteomes" id="UP000054387">
    <property type="component" value="Unassembled WGS sequence"/>
</dbReference>
<feature type="region of interest" description="Disordered" evidence="1">
    <location>
        <begin position="278"/>
        <end position="299"/>
    </location>
</feature>
<feature type="transmembrane region" description="Helical" evidence="2">
    <location>
        <begin position="90"/>
        <end position="111"/>
    </location>
</feature>
<sequence>MTTRQETARSTRLRTIANRYPAPTFFALALSISWGLWIPVLMTQSSATNLHILPGGFGPALAAIVLLWVRGSSIRAWLREGFEWRVGTRWYLVALGVPVLAGSAMGGIFVATTGDFAAAQVARIVPTYPVALLLVTFVGGGQEELGWRGVALPTLQERFDALTASVVIGVVWAVWHLPLFVFDVPGYGGRSLLLYGFLVIGFSIVFTWLYNSTDGNIFLAMVLHGGVNAASGIGGAFVTDLSVVNIPVLAAYAAPVWVVAGTLILRYGRETLSADSTLGECTNEADDSEQSPSTTQKAL</sequence>
<dbReference type="AlphaFoldDB" id="A0A0W1R752"/>
<keyword evidence="2" id="KW-0812">Transmembrane</keyword>
<dbReference type="PANTHER" id="PTHR35797">
    <property type="entry name" value="PROTEASE-RELATED"/>
    <property type="match status" value="1"/>
</dbReference>
<feature type="transmembrane region" description="Helical" evidence="2">
    <location>
        <begin position="217"/>
        <end position="238"/>
    </location>
</feature>
<feature type="transmembrane region" description="Helical" evidence="2">
    <location>
        <begin position="20"/>
        <end position="38"/>
    </location>
</feature>
<dbReference type="STRING" id="1514971.AUR64_14655"/>
<dbReference type="Pfam" id="PF02517">
    <property type="entry name" value="Rce1-like"/>
    <property type="match status" value="1"/>
</dbReference>
<keyword evidence="5" id="KW-1185">Reference proteome</keyword>
<keyword evidence="2" id="KW-1133">Transmembrane helix</keyword>
<protein>
    <recommendedName>
        <fullName evidence="3">CAAX prenyl protease 2/Lysostaphin resistance protein A-like domain-containing protein</fullName>
    </recommendedName>
</protein>
<feature type="compositionally biased region" description="Polar residues" evidence="1">
    <location>
        <begin position="290"/>
        <end position="299"/>
    </location>
</feature>
<dbReference type="EMBL" id="LOPU01000029">
    <property type="protein sequence ID" value="KTG09040.1"/>
    <property type="molecule type" value="Genomic_DNA"/>
</dbReference>
<evidence type="ECO:0000259" key="3">
    <source>
        <dbReference type="Pfam" id="PF02517"/>
    </source>
</evidence>
<reference evidence="4 5" key="1">
    <citation type="submission" date="2015-12" db="EMBL/GenBank/DDBJ databases">
        <title>Haloprofundus marisrubri gen. nov., sp. nov., an extremely halophilic archaeon isolated from the Discovery deep brine-seawater interface in the Red Sea.</title>
        <authorList>
            <person name="Zhang G."/>
            <person name="Stingl U."/>
            <person name="Rashid M."/>
        </authorList>
    </citation>
    <scope>NUCLEOTIDE SEQUENCE [LARGE SCALE GENOMIC DNA]</scope>
    <source>
        <strain evidence="4 5">SB9</strain>
    </source>
</reference>